<accession>A0A7K1SJ98</accession>
<dbReference type="RefSeq" id="WP_157588605.1">
    <property type="nucleotide sequence ID" value="NZ_WPIN01000013.1"/>
</dbReference>
<proteinExistence type="predicted"/>
<sequence>METKINKGGAPKKQSSESKTRAVKVLFNEQEFIRLMDRKATTKSADLSKFIRTICLDKPMRMKPQHSTYQESALSLLREMRADLLRIGVSINQSRKRINSTTDYQNLQREVEKMVQRVNGFDSEFGRLIVLLSQEDPFK</sequence>
<dbReference type="Proteomes" id="UP000436006">
    <property type="component" value="Unassembled WGS sequence"/>
</dbReference>
<evidence type="ECO:0008006" key="4">
    <source>
        <dbReference type="Google" id="ProtNLM"/>
    </source>
</evidence>
<name>A0A7K1SJ98_9BACT</name>
<dbReference type="AlphaFoldDB" id="A0A7K1SJ98"/>
<protein>
    <recommendedName>
        <fullName evidence="4">Plasmid mobilization relaxosome protein MobC</fullName>
    </recommendedName>
</protein>
<reference evidence="2 3" key="1">
    <citation type="submission" date="2019-12" db="EMBL/GenBank/DDBJ databases">
        <title>Spirosoma sp. HMF4905 genome sequencing and assembly.</title>
        <authorList>
            <person name="Kang H."/>
            <person name="Cha I."/>
            <person name="Kim H."/>
            <person name="Joh K."/>
        </authorList>
    </citation>
    <scope>NUCLEOTIDE SEQUENCE [LARGE SCALE GENOMIC DNA]</scope>
    <source>
        <strain evidence="2 3">HMF4905</strain>
    </source>
</reference>
<evidence type="ECO:0000256" key="1">
    <source>
        <dbReference type="SAM" id="MobiDB-lite"/>
    </source>
</evidence>
<evidence type="ECO:0000313" key="3">
    <source>
        <dbReference type="Proteomes" id="UP000436006"/>
    </source>
</evidence>
<dbReference type="EMBL" id="WPIN01000013">
    <property type="protein sequence ID" value="MVM33891.1"/>
    <property type="molecule type" value="Genomic_DNA"/>
</dbReference>
<keyword evidence="3" id="KW-1185">Reference proteome</keyword>
<feature type="region of interest" description="Disordered" evidence="1">
    <location>
        <begin position="1"/>
        <end position="20"/>
    </location>
</feature>
<organism evidence="2 3">
    <name type="scientific">Spirosoma arboris</name>
    <dbReference type="NCBI Taxonomy" id="2682092"/>
    <lineage>
        <taxon>Bacteria</taxon>
        <taxon>Pseudomonadati</taxon>
        <taxon>Bacteroidota</taxon>
        <taxon>Cytophagia</taxon>
        <taxon>Cytophagales</taxon>
        <taxon>Cytophagaceae</taxon>
        <taxon>Spirosoma</taxon>
    </lineage>
</organism>
<evidence type="ECO:0000313" key="2">
    <source>
        <dbReference type="EMBL" id="MVM33891.1"/>
    </source>
</evidence>
<comment type="caution">
    <text evidence="2">The sequence shown here is derived from an EMBL/GenBank/DDBJ whole genome shotgun (WGS) entry which is preliminary data.</text>
</comment>
<gene>
    <name evidence="2" type="ORF">GO755_27895</name>
</gene>